<organism evidence="1 2">
    <name type="scientific">Actinoplanes xinjiangensis</name>
    <dbReference type="NCBI Taxonomy" id="512350"/>
    <lineage>
        <taxon>Bacteria</taxon>
        <taxon>Bacillati</taxon>
        <taxon>Actinomycetota</taxon>
        <taxon>Actinomycetes</taxon>
        <taxon>Micromonosporales</taxon>
        <taxon>Micromonosporaceae</taxon>
        <taxon>Actinoplanes</taxon>
    </lineage>
</organism>
<evidence type="ECO:0000313" key="2">
    <source>
        <dbReference type="Proteomes" id="UP000245697"/>
    </source>
</evidence>
<sequence length="138" mass="14791">MATAYGPHGTLVARFLDEVRTRQVDWAAHAVLADHPGTSPAMTAIAELHWTDTVLDALDRAGLRVFATLGLSRTDFDDPLALGDVKVSVSSAVKAIAAGDRLAIEHRRALLEPFVAAGFESAATALRDDHEPRSQGHR</sequence>
<dbReference type="EMBL" id="QGGR01000020">
    <property type="protein sequence ID" value="PWK40206.1"/>
    <property type="molecule type" value="Genomic_DNA"/>
</dbReference>
<accession>A0A316F423</accession>
<dbReference type="Proteomes" id="UP000245697">
    <property type="component" value="Unassembled WGS sequence"/>
</dbReference>
<dbReference type="RefSeq" id="WP_109600212.1">
    <property type="nucleotide sequence ID" value="NZ_BONA01000074.1"/>
</dbReference>
<name>A0A316F423_9ACTN</name>
<dbReference type="OrthoDB" id="5219604at2"/>
<keyword evidence="2" id="KW-1185">Reference proteome</keyword>
<reference evidence="1 2" key="1">
    <citation type="submission" date="2018-05" db="EMBL/GenBank/DDBJ databases">
        <title>Genomic Encyclopedia of Archaeal and Bacterial Type Strains, Phase II (KMG-II): from individual species to whole genera.</title>
        <authorList>
            <person name="Goeker M."/>
        </authorList>
    </citation>
    <scope>NUCLEOTIDE SEQUENCE [LARGE SCALE GENOMIC DNA]</scope>
    <source>
        <strain evidence="1 2">DSM 45184</strain>
    </source>
</reference>
<proteinExistence type="predicted"/>
<comment type="caution">
    <text evidence="1">The sequence shown here is derived from an EMBL/GenBank/DDBJ whole genome shotgun (WGS) entry which is preliminary data.</text>
</comment>
<dbReference type="AlphaFoldDB" id="A0A316F423"/>
<evidence type="ECO:0000313" key="1">
    <source>
        <dbReference type="EMBL" id="PWK40206.1"/>
    </source>
</evidence>
<gene>
    <name evidence="1" type="ORF">BC793_120145</name>
</gene>
<protein>
    <submittedName>
        <fullName evidence="1">Uncharacterized protein</fullName>
    </submittedName>
</protein>